<evidence type="ECO:0000256" key="1">
    <source>
        <dbReference type="ARBA" id="ARBA00022676"/>
    </source>
</evidence>
<accession>A0A368JMA6</accession>
<proteinExistence type="predicted"/>
<dbReference type="EMBL" id="QOWE01000011">
    <property type="protein sequence ID" value="RCR68798.1"/>
    <property type="molecule type" value="Genomic_DNA"/>
</dbReference>
<dbReference type="InterPro" id="IPR004629">
    <property type="entry name" value="WecG_TagA_CpsF"/>
</dbReference>
<sequence length="250" mass="28082">METQPVVNGAFTQSLIEKVTLIENSAAANRVFKSALTSPTCVVISYINAHAFNVCHVNNDFADALMNSDWVLRDGKGIEMLYKVIDRKPGINMCGTDTIPQLLSLALGKRVALIGTEEPYLQQAANFLTRKGHNIVLTAHGFHSIEDYLPLVQQTKPDVIILGMGMPKQELLSVFLKERLEGPCVIVNGGAIIDYWGKKVVRAPGWVRQIGVEWVFRFLLEPRRLFKRYIIGNFVFLKRVVGLKLQQQFI</sequence>
<protein>
    <submittedName>
        <fullName evidence="3">Glycosyltransferase</fullName>
    </submittedName>
</protein>
<dbReference type="GO" id="GO:0016758">
    <property type="term" value="F:hexosyltransferase activity"/>
    <property type="evidence" value="ECO:0007669"/>
    <property type="project" value="TreeGrafter"/>
</dbReference>
<dbReference type="AlphaFoldDB" id="A0A368JMA6"/>
<dbReference type="CDD" id="cd06533">
    <property type="entry name" value="Glyco_transf_WecG_TagA"/>
    <property type="match status" value="1"/>
</dbReference>
<keyword evidence="4" id="KW-1185">Reference proteome</keyword>
<evidence type="ECO:0000313" key="3">
    <source>
        <dbReference type="EMBL" id="RCR68798.1"/>
    </source>
</evidence>
<evidence type="ECO:0000313" key="4">
    <source>
        <dbReference type="Proteomes" id="UP000253383"/>
    </source>
</evidence>
<dbReference type="PANTHER" id="PTHR34136">
    <property type="match status" value="1"/>
</dbReference>
<dbReference type="SUPFAM" id="SSF52172">
    <property type="entry name" value="CheY-like"/>
    <property type="match status" value="1"/>
</dbReference>
<dbReference type="InterPro" id="IPR011006">
    <property type="entry name" value="CheY-like_superfamily"/>
</dbReference>
<reference evidence="3 4" key="1">
    <citation type="submission" date="2018-07" db="EMBL/GenBank/DDBJ databases">
        <title>Genome analysis of Larkinella rosea.</title>
        <authorList>
            <person name="Zhou Z."/>
            <person name="Wang G."/>
        </authorList>
    </citation>
    <scope>NUCLEOTIDE SEQUENCE [LARGE SCALE GENOMIC DNA]</scope>
    <source>
        <strain evidence="4">zzj9</strain>
    </source>
</reference>
<name>A0A368JMA6_9BACT</name>
<gene>
    <name evidence="3" type="ORF">DUE52_15060</name>
</gene>
<dbReference type="Pfam" id="PF03808">
    <property type="entry name" value="Glyco_tran_WecG"/>
    <property type="match status" value="1"/>
</dbReference>
<evidence type="ECO:0000256" key="2">
    <source>
        <dbReference type="ARBA" id="ARBA00022679"/>
    </source>
</evidence>
<dbReference type="Proteomes" id="UP000253383">
    <property type="component" value="Unassembled WGS sequence"/>
</dbReference>
<keyword evidence="2 3" id="KW-0808">Transferase</keyword>
<comment type="caution">
    <text evidence="3">The sequence shown here is derived from an EMBL/GenBank/DDBJ whole genome shotgun (WGS) entry which is preliminary data.</text>
</comment>
<dbReference type="RefSeq" id="WP_114406848.1">
    <property type="nucleotide sequence ID" value="NZ_QOWE01000011.1"/>
</dbReference>
<dbReference type="OrthoDB" id="9771846at2"/>
<dbReference type="PANTHER" id="PTHR34136:SF1">
    <property type="entry name" value="UDP-N-ACETYL-D-MANNOSAMINURONIC ACID TRANSFERASE"/>
    <property type="match status" value="1"/>
</dbReference>
<keyword evidence="1" id="KW-0328">Glycosyltransferase</keyword>
<organism evidence="3 4">
    <name type="scientific">Larkinella punicea</name>
    <dbReference type="NCBI Taxonomy" id="2315727"/>
    <lineage>
        <taxon>Bacteria</taxon>
        <taxon>Pseudomonadati</taxon>
        <taxon>Bacteroidota</taxon>
        <taxon>Cytophagia</taxon>
        <taxon>Cytophagales</taxon>
        <taxon>Spirosomataceae</taxon>
        <taxon>Larkinella</taxon>
    </lineage>
</organism>